<organism evidence="1 2">
    <name type="scientific">Paramecium primaurelia</name>
    <dbReference type="NCBI Taxonomy" id="5886"/>
    <lineage>
        <taxon>Eukaryota</taxon>
        <taxon>Sar</taxon>
        <taxon>Alveolata</taxon>
        <taxon>Ciliophora</taxon>
        <taxon>Intramacronucleata</taxon>
        <taxon>Oligohymenophorea</taxon>
        <taxon>Peniculida</taxon>
        <taxon>Parameciidae</taxon>
        <taxon>Paramecium</taxon>
    </lineage>
</organism>
<sequence length="102" mass="12554">MQNNSQNQQRFRKIIESENAFDKLQLNLYCNIIFQYSVKIQNLIQQLTLQLKFNNNTILYHREKIKQECQSKNKLKIYLIIVYYKNMKNIINFQQHKKKKIQ</sequence>
<evidence type="ECO:0000313" key="1">
    <source>
        <dbReference type="EMBL" id="CAD8051137.1"/>
    </source>
</evidence>
<comment type="caution">
    <text evidence="1">The sequence shown here is derived from an EMBL/GenBank/DDBJ whole genome shotgun (WGS) entry which is preliminary data.</text>
</comment>
<dbReference type="AlphaFoldDB" id="A0A8S1K8P9"/>
<reference evidence="1" key="1">
    <citation type="submission" date="2021-01" db="EMBL/GenBank/DDBJ databases">
        <authorList>
            <consortium name="Genoscope - CEA"/>
            <person name="William W."/>
        </authorList>
    </citation>
    <scope>NUCLEOTIDE SEQUENCE</scope>
</reference>
<accession>A0A8S1K8P9</accession>
<name>A0A8S1K8P9_PARPR</name>
<dbReference type="EMBL" id="CAJJDM010000012">
    <property type="protein sequence ID" value="CAD8051137.1"/>
    <property type="molecule type" value="Genomic_DNA"/>
</dbReference>
<dbReference type="Proteomes" id="UP000688137">
    <property type="component" value="Unassembled WGS sequence"/>
</dbReference>
<gene>
    <name evidence="1" type="ORF">PPRIM_AZ9-3.1.T0170409</name>
</gene>
<protein>
    <submittedName>
        <fullName evidence="1">Uncharacterized protein</fullName>
    </submittedName>
</protein>
<evidence type="ECO:0000313" key="2">
    <source>
        <dbReference type="Proteomes" id="UP000688137"/>
    </source>
</evidence>
<keyword evidence="2" id="KW-1185">Reference proteome</keyword>
<proteinExistence type="predicted"/>